<dbReference type="GO" id="GO:0004252">
    <property type="term" value="F:serine-type endopeptidase activity"/>
    <property type="evidence" value="ECO:0007669"/>
    <property type="project" value="UniProtKB-EC"/>
</dbReference>
<dbReference type="EMBL" id="CP036267">
    <property type="protein sequence ID" value="QDT32934.1"/>
    <property type="molecule type" value="Genomic_DNA"/>
</dbReference>
<dbReference type="Gene3D" id="1.10.10.10">
    <property type="entry name" value="Winged helix-like DNA-binding domain superfamily/Winged helix DNA-binding domain"/>
    <property type="match status" value="1"/>
</dbReference>
<feature type="domain" description="LexA repressor DNA-binding" evidence="1">
    <location>
        <begin position="6"/>
        <end position="68"/>
    </location>
</feature>
<dbReference type="Proteomes" id="UP000315724">
    <property type="component" value="Chromosome"/>
</dbReference>
<sequence>MPRWPQELTKKQERICRFVDRYWNQNGIAPSFSDIAEELGLTDRSHARQSVGLIAKKGFVEMQPGIPRSLKLTDRWRQFLNRRLDEQTNPVVDEVAQDEPDLFEGWSSDDWAQLRSVRGVGGALTREGVVEEATKINENRDVRQMFESLLTVGATREQLVMWIKEKYQEIDAREWRKNRRKG</sequence>
<dbReference type="InterPro" id="IPR036388">
    <property type="entry name" value="WH-like_DNA-bd_sf"/>
</dbReference>
<dbReference type="GO" id="GO:0006508">
    <property type="term" value="P:proteolysis"/>
    <property type="evidence" value="ECO:0007669"/>
    <property type="project" value="InterPro"/>
</dbReference>
<dbReference type="RefSeq" id="WP_197442221.1">
    <property type="nucleotide sequence ID" value="NZ_CP036267.1"/>
</dbReference>
<keyword evidence="2" id="KW-0378">Hydrolase</keyword>
<dbReference type="InterPro" id="IPR036390">
    <property type="entry name" value="WH_DNA-bd_sf"/>
</dbReference>
<proteinExistence type="predicted"/>
<name>A0A517QMW9_9PLAN</name>
<dbReference type="AlphaFoldDB" id="A0A517QMW9"/>
<keyword evidence="3" id="KW-1185">Reference proteome</keyword>
<dbReference type="SUPFAM" id="SSF46785">
    <property type="entry name" value="Winged helix' DNA-binding domain"/>
    <property type="match status" value="1"/>
</dbReference>
<dbReference type="InterPro" id="IPR006199">
    <property type="entry name" value="LexA_DNA-bd_dom"/>
</dbReference>
<evidence type="ECO:0000313" key="3">
    <source>
        <dbReference type="Proteomes" id="UP000315724"/>
    </source>
</evidence>
<accession>A0A517QMW9</accession>
<protein>
    <submittedName>
        <fullName evidence="2">LexA repressor</fullName>
        <ecNumber evidence="2">3.4.21.88</ecNumber>
    </submittedName>
</protein>
<dbReference type="KEGG" id="tpol:Mal48_21830"/>
<reference evidence="2 3" key="1">
    <citation type="submission" date="2019-02" db="EMBL/GenBank/DDBJ databases">
        <title>Deep-cultivation of Planctomycetes and their phenomic and genomic characterization uncovers novel biology.</title>
        <authorList>
            <person name="Wiegand S."/>
            <person name="Jogler M."/>
            <person name="Boedeker C."/>
            <person name="Pinto D."/>
            <person name="Vollmers J."/>
            <person name="Rivas-Marin E."/>
            <person name="Kohn T."/>
            <person name="Peeters S.H."/>
            <person name="Heuer A."/>
            <person name="Rast P."/>
            <person name="Oberbeckmann S."/>
            <person name="Bunk B."/>
            <person name="Jeske O."/>
            <person name="Meyerdierks A."/>
            <person name="Storesund J.E."/>
            <person name="Kallscheuer N."/>
            <person name="Luecker S."/>
            <person name="Lage O.M."/>
            <person name="Pohl T."/>
            <person name="Merkel B.J."/>
            <person name="Hornburger P."/>
            <person name="Mueller R.-W."/>
            <person name="Bruemmer F."/>
            <person name="Labrenz M."/>
            <person name="Spormann A.M."/>
            <person name="Op den Camp H."/>
            <person name="Overmann J."/>
            <person name="Amann R."/>
            <person name="Jetten M.S.M."/>
            <person name="Mascher T."/>
            <person name="Medema M.H."/>
            <person name="Devos D.P."/>
            <person name="Kaster A.-K."/>
            <person name="Ovreas L."/>
            <person name="Rohde M."/>
            <person name="Galperin M.Y."/>
            <person name="Jogler C."/>
        </authorList>
    </citation>
    <scope>NUCLEOTIDE SEQUENCE [LARGE SCALE GENOMIC DNA]</scope>
    <source>
        <strain evidence="2 3">Mal48</strain>
    </source>
</reference>
<dbReference type="EC" id="3.4.21.88" evidence="2"/>
<evidence type="ECO:0000259" key="1">
    <source>
        <dbReference type="Pfam" id="PF01726"/>
    </source>
</evidence>
<evidence type="ECO:0000313" key="2">
    <source>
        <dbReference type="EMBL" id="QDT32934.1"/>
    </source>
</evidence>
<gene>
    <name evidence="2" type="primary">lexA_2</name>
    <name evidence="2" type="ORF">Mal48_21830</name>
</gene>
<dbReference type="Pfam" id="PF01726">
    <property type="entry name" value="LexA_DNA_bind"/>
    <property type="match status" value="1"/>
</dbReference>
<organism evidence="2 3">
    <name type="scientific">Thalassoglobus polymorphus</name>
    <dbReference type="NCBI Taxonomy" id="2527994"/>
    <lineage>
        <taxon>Bacteria</taxon>
        <taxon>Pseudomonadati</taxon>
        <taxon>Planctomycetota</taxon>
        <taxon>Planctomycetia</taxon>
        <taxon>Planctomycetales</taxon>
        <taxon>Planctomycetaceae</taxon>
        <taxon>Thalassoglobus</taxon>
    </lineage>
</organism>